<name>A0ABD2ZF77_9GENT</name>
<reference evidence="1 2" key="1">
    <citation type="submission" date="2024-11" db="EMBL/GenBank/DDBJ databases">
        <title>A near-complete genome assembly of Cinchona calisaya.</title>
        <authorList>
            <person name="Lian D.C."/>
            <person name="Zhao X.W."/>
            <person name="Wei L."/>
        </authorList>
    </citation>
    <scope>NUCLEOTIDE SEQUENCE [LARGE SCALE GENOMIC DNA]</scope>
    <source>
        <tissue evidence="1">Nenye</tissue>
    </source>
</reference>
<dbReference type="EMBL" id="JBJUIK010000010">
    <property type="protein sequence ID" value="KAL3516930.1"/>
    <property type="molecule type" value="Genomic_DNA"/>
</dbReference>
<organism evidence="1 2">
    <name type="scientific">Cinchona calisaya</name>
    <dbReference type="NCBI Taxonomy" id="153742"/>
    <lineage>
        <taxon>Eukaryota</taxon>
        <taxon>Viridiplantae</taxon>
        <taxon>Streptophyta</taxon>
        <taxon>Embryophyta</taxon>
        <taxon>Tracheophyta</taxon>
        <taxon>Spermatophyta</taxon>
        <taxon>Magnoliopsida</taxon>
        <taxon>eudicotyledons</taxon>
        <taxon>Gunneridae</taxon>
        <taxon>Pentapetalae</taxon>
        <taxon>asterids</taxon>
        <taxon>lamiids</taxon>
        <taxon>Gentianales</taxon>
        <taxon>Rubiaceae</taxon>
        <taxon>Cinchonoideae</taxon>
        <taxon>Cinchoneae</taxon>
        <taxon>Cinchona</taxon>
    </lineage>
</organism>
<sequence length="204" mass="22785">MEVGRKIESLFLNIHDVIIPTGSGKQGRHIRILVEIDISKALLRVTTVRIDEGAQIFVTNVDGHAEKVCPKASLEEFKGSKTQLGVSMRAFNPKTSPKKKSLSDNTLRFGLKSKKIIANNTNDLKGDSQNQKKEAGNNEDLTSIGDVERQLNKTKVSRGIKITNAKEKGFENNGRLEEEKIGMIIYMDLDRDIRGKLTQIPTRK</sequence>
<proteinExistence type="predicted"/>
<comment type="caution">
    <text evidence="1">The sequence shown here is derived from an EMBL/GenBank/DDBJ whole genome shotgun (WGS) entry which is preliminary data.</text>
</comment>
<evidence type="ECO:0000313" key="1">
    <source>
        <dbReference type="EMBL" id="KAL3516930.1"/>
    </source>
</evidence>
<protein>
    <submittedName>
        <fullName evidence="1">Uncharacterized protein</fullName>
    </submittedName>
</protein>
<accession>A0ABD2ZF77</accession>
<evidence type="ECO:0000313" key="2">
    <source>
        <dbReference type="Proteomes" id="UP001630127"/>
    </source>
</evidence>
<dbReference type="Proteomes" id="UP001630127">
    <property type="component" value="Unassembled WGS sequence"/>
</dbReference>
<gene>
    <name evidence="1" type="ORF">ACH5RR_023832</name>
</gene>
<keyword evidence="2" id="KW-1185">Reference proteome</keyword>
<dbReference type="AlphaFoldDB" id="A0ABD2ZF77"/>